<gene>
    <name evidence="1" type="primary">141</name>
</gene>
<dbReference type="EMBL" id="HQ630627">
    <property type="protein sequence ID" value="AEH03564.1"/>
    <property type="molecule type" value="Genomic_DNA"/>
</dbReference>
<name>F8SK14_BPPA3</name>
<keyword evidence="2" id="KW-1185">Reference proteome</keyword>
<reference evidence="1 2" key="1">
    <citation type="journal article" date="2011" name="Microbiology">
        <title>The Pseudomonas aeruginosa generalized transducing phage phiPA3 is a new member of the phiKZ-like group of 'jumbo' phages, and infects model laboratory strains and clinical isolates from cystic fibrosis patients.</title>
        <authorList>
            <person name="Monson R."/>
            <person name="Foulds I."/>
            <person name="Foweraker J."/>
            <person name="Welch M."/>
            <person name="Salmond G.P."/>
        </authorList>
    </citation>
    <scope>NUCLEOTIDE SEQUENCE [LARGE SCALE GENOMIC DNA]</scope>
</reference>
<sequence>MQYCGLLQALEQNSTFSQLTFDHFQIHAIQSSNAQTMGEQTFLLSRTTDHTTQDFQNGRMSTARNQHRFLSQDVQSGQLFQSPARLESNELISNTTITIDFNHSSCFTDNGCATILQNFQHLLTFLLGDVIEQLTDVLAEISDIDRHGHGISHVVVDALGQALIQETEVADRQATTQHQFLQTSSHLNHVSGRQDTNEFIVQLVRNIHAVHVQSGVLISRQFSINIFHFQDFTNISSYHGLHFQFSCSQIELPIKDQRRTCARFRQGTIFYHGLNFCHVVGVTTNGGYRSIVRIDHAGGTIGLTTQIIVQFVTQVFHLRIPFFESFFDGAIRELHIEQAPLSWVMQLRVRSIITHGAFPIGLMGRTNFDTTRIPDQIVRTLEVRFGTCGLVIRRIDLNFLHSRWDREVRFFYHRCIRLLRGLILHCGGLRISAVLVVTCLITRTPFLYRLKRFRWGEDHRRRHYQCYWCWLRRACCWTWSGADC</sequence>
<proteinExistence type="predicted"/>
<organism evidence="1 2">
    <name type="scientific">Pseudomonas phage PhiPA3</name>
    <name type="common">Pseudomonas aeruginosa phage PhiPA3</name>
    <dbReference type="NCBI Taxonomy" id="998086"/>
    <lineage>
        <taxon>Viruses</taxon>
        <taxon>Duplodnaviria</taxon>
        <taxon>Heunggongvirae</taxon>
        <taxon>Uroviricota</taxon>
        <taxon>Caudoviricetes</taxon>
        <taxon>Chimalliviridae</taxon>
        <taxon>Miltoncavirus</taxon>
        <taxon>Miltoncavirus PhiPA3</taxon>
    </lineage>
</organism>
<dbReference type="Proteomes" id="UP000008388">
    <property type="component" value="Segment"/>
</dbReference>
<protein>
    <submittedName>
        <fullName evidence="1">Uncharacterized protein 141</fullName>
    </submittedName>
</protein>
<accession>F8SK14</accession>
<dbReference type="GeneID" id="26643669"/>
<evidence type="ECO:0000313" key="1">
    <source>
        <dbReference type="EMBL" id="AEH03564.1"/>
    </source>
</evidence>
<dbReference type="KEGG" id="vg:26643669"/>
<dbReference type="RefSeq" id="YP_009217220.1">
    <property type="nucleotide sequence ID" value="NC_028999.1"/>
</dbReference>
<organismHost>
    <name type="scientific">Pseudomonas aeruginosa</name>
    <dbReference type="NCBI Taxonomy" id="287"/>
</organismHost>
<evidence type="ECO:0000313" key="2">
    <source>
        <dbReference type="Proteomes" id="UP000008388"/>
    </source>
</evidence>